<name>A0A0K1EA47_CHOCO</name>
<protein>
    <submittedName>
        <fullName evidence="2">Uncharacterized protein</fullName>
    </submittedName>
</protein>
<dbReference type="Proteomes" id="UP000067626">
    <property type="component" value="Chromosome"/>
</dbReference>
<gene>
    <name evidence="2" type="ORF">CMC5_018820</name>
</gene>
<accession>A0A0K1EA47</accession>
<sequence>MSLQSIIVRYVDEQLDAIEKHPRMWGPDLCVELQYLQLLEFRAIALRPAHELSNPRAVLDAFTRFLASEFSGAPPVPLSALLAKEHREGELAKLLRAFREQLTSDMVAESVPPPSGIHPTAVAERRQALPEQQPLPRLSRRPVLRSAA</sequence>
<evidence type="ECO:0000256" key="1">
    <source>
        <dbReference type="SAM" id="MobiDB-lite"/>
    </source>
</evidence>
<evidence type="ECO:0000313" key="2">
    <source>
        <dbReference type="EMBL" id="AKT37740.1"/>
    </source>
</evidence>
<feature type="region of interest" description="Disordered" evidence="1">
    <location>
        <begin position="106"/>
        <end position="148"/>
    </location>
</feature>
<dbReference type="KEGG" id="ccro:CMC5_018820"/>
<dbReference type="STRING" id="52.CMC5_018820"/>
<feature type="compositionally biased region" description="Basic residues" evidence="1">
    <location>
        <begin position="138"/>
        <end position="148"/>
    </location>
</feature>
<proteinExistence type="predicted"/>
<dbReference type="EMBL" id="CP012159">
    <property type="protein sequence ID" value="AKT37740.1"/>
    <property type="molecule type" value="Genomic_DNA"/>
</dbReference>
<evidence type="ECO:0000313" key="3">
    <source>
        <dbReference type="Proteomes" id="UP000067626"/>
    </source>
</evidence>
<dbReference type="OrthoDB" id="5520330at2"/>
<dbReference type="RefSeq" id="WP_050430065.1">
    <property type="nucleotide sequence ID" value="NZ_CP012159.1"/>
</dbReference>
<organism evidence="2 3">
    <name type="scientific">Chondromyces crocatus</name>
    <dbReference type="NCBI Taxonomy" id="52"/>
    <lineage>
        <taxon>Bacteria</taxon>
        <taxon>Pseudomonadati</taxon>
        <taxon>Myxococcota</taxon>
        <taxon>Polyangia</taxon>
        <taxon>Polyangiales</taxon>
        <taxon>Polyangiaceae</taxon>
        <taxon>Chondromyces</taxon>
    </lineage>
</organism>
<keyword evidence="3" id="KW-1185">Reference proteome</keyword>
<dbReference type="AlphaFoldDB" id="A0A0K1EA47"/>
<reference evidence="2 3" key="1">
    <citation type="submission" date="2015-07" db="EMBL/GenBank/DDBJ databases">
        <title>Genome analysis of myxobacterium Chondromyces crocatus Cm c5 reveals a high potential for natural compound synthesis and the genetic basis for the loss of fruiting body formation.</title>
        <authorList>
            <person name="Zaburannyi N."/>
            <person name="Bunk B."/>
            <person name="Maier J."/>
            <person name="Overmann J."/>
            <person name="Mueller R."/>
        </authorList>
    </citation>
    <scope>NUCLEOTIDE SEQUENCE [LARGE SCALE GENOMIC DNA]</scope>
    <source>
        <strain evidence="2 3">Cm c5</strain>
    </source>
</reference>